<feature type="region of interest" description="Disordered" evidence="2">
    <location>
        <begin position="119"/>
        <end position="145"/>
    </location>
</feature>
<accession>A0ABW0TI19</accession>
<feature type="compositionally biased region" description="Polar residues" evidence="2">
    <location>
        <begin position="120"/>
        <end position="145"/>
    </location>
</feature>
<feature type="domain" description="YknX-like C-terminal permuted SH3-like" evidence="5">
    <location>
        <begin position="412"/>
        <end position="478"/>
    </location>
</feature>
<dbReference type="Gene3D" id="2.40.420.20">
    <property type="match status" value="1"/>
</dbReference>
<keyword evidence="7" id="KW-1185">Reference proteome</keyword>
<dbReference type="InterPro" id="IPR058637">
    <property type="entry name" value="YknX-like_C"/>
</dbReference>
<feature type="signal peptide" evidence="3">
    <location>
        <begin position="1"/>
        <end position="23"/>
    </location>
</feature>
<dbReference type="SUPFAM" id="SSF111369">
    <property type="entry name" value="HlyD-like secretion proteins"/>
    <property type="match status" value="2"/>
</dbReference>
<dbReference type="Gene3D" id="2.40.50.100">
    <property type="match status" value="1"/>
</dbReference>
<evidence type="ECO:0000259" key="4">
    <source>
        <dbReference type="Pfam" id="PF25917"/>
    </source>
</evidence>
<keyword evidence="3" id="KW-0732">Signal</keyword>
<evidence type="ECO:0000256" key="1">
    <source>
        <dbReference type="ARBA" id="ARBA00009477"/>
    </source>
</evidence>
<organism evidence="6 7">
    <name type="scientific">Sporosarcina soli</name>
    <dbReference type="NCBI Taxonomy" id="334736"/>
    <lineage>
        <taxon>Bacteria</taxon>
        <taxon>Bacillati</taxon>
        <taxon>Bacillota</taxon>
        <taxon>Bacilli</taxon>
        <taxon>Bacillales</taxon>
        <taxon>Caryophanaceae</taxon>
        <taxon>Sporosarcina</taxon>
    </lineage>
</organism>
<dbReference type="PROSITE" id="PS51257">
    <property type="entry name" value="PROKAR_LIPOPROTEIN"/>
    <property type="match status" value="1"/>
</dbReference>
<dbReference type="Proteomes" id="UP001596109">
    <property type="component" value="Unassembled WGS sequence"/>
</dbReference>
<evidence type="ECO:0000256" key="2">
    <source>
        <dbReference type="SAM" id="MobiDB-lite"/>
    </source>
</evidence>
<comment type="similarity">
    <text evidence="1">Belongs to the membrane fusion protein (MFP) (TC 8.A.1) family.</text>
</comment>
<feature type="domain" description="Multidrug resistance protein MdtA-like barrel-sandwich hybrid" evidence="4">
    <location>
        <begin position="68"/>
        <end position="324"/>
    </location>
</feature>
<evidence type="ECO:0000256" key="3">
    <source>
        <dbReference type="SAM" id="SignalP"/>
    </source>
</evidence>
<dbReference type="NCBIfam" id="TIGR01730">
    <property type="entry name" value="RND_mfp"/>
    <property type="match status" value="1"/>
</dbReference>
<evidence type="ECO:0000259" key="5">
    <source>
        <dbReference type="Pfam" id="PF25989"/>
    </source>
</evidence>
<name>A0ABW0TI19_9BACL</name>
<dbReference type="Gene3D" id="2.40.30.170">
    <property type="match status" value="1"/>
</dbReference>
<reference evidence="7" key="1">
    <citation type="journal article" date="2019" name="Int. J. Syst. Evol. Microbiol.">
        <title>The Global Catalogue of Microorganisms (GCM) 10K type strain sequencing project: providing services to taxonomists for standard genome sequencing and annotation.</title>
        <authorList>
            <consortium name="The Broad Institute Genomics Platform"/>
            <consortium name="The Broad Institute Genome Sequencing Center for Infectious Disease"/>
            <person name="Wu L."/>
            <person name="Ma J."/>
        </authorList>
    </citation>
    <scope>NUCLEOTIDE SEQUENCE [LARGE SCALE GENOMIC DNA]</scope>
    <source>
        <strain evidence="7">CGMCC 4.1434</strain>
    </source>
</reference>
<dbReference type="InterPro" id="IPR058625">
    <property type="entry name" value="MdtA-like_BSH"/>
</dbReference>
<comment type="caution">
    <text evidence="6">The sequence shown here is derived from an EMBL/GenBank/DDBJ whole genome shotgun (WGS) entry which is preliminary data.</text>
</comment>
<dbReference type="Pfam" id="PF25989">
    <property type="entry name" value="YknX_C"/>
    <property type="match status" value="1"/>
</dbReference>
<dbReference type="Pfam" id="PF25917">
    <property type="entry name" value="BSH_RND"/>
    <property type="match status" value="1"/>
</dbReference>
<proteinExistence type="inferred from homology"/>
<protein>
    <submittedName>
        <fullName evidence="6">Efflux RND transporter periplasmic adaptor subunit</fullName>
    </submittedName>
</protein>
<dbReference type="RefSeq" id="WP_381433159.1">
    <property type="nucleotide sequence ID" value="NZ_JBHSNO010000005.1"/>
</dbReference>
<dbReference type="PANTHER" id="PTHR30469:SF15">
    <property type="entry name" value="HLYD FAMILY OF SECRETION PROTEINS"/>
    <property type="match status" value="1"/>
</dbReference>
<feature type="chain" id="PRO_5045142279" evidence="3">
    <location>
        <begin position="24"/>
        <end position="482"/>
    </location>
</feature>
<dbReference type="EMBL" id="JBHSNO010000005">
    <property type="protein sequence ID" value="MFC5589081.1"/>
    <property type="molecule type" value="Genomic_DNA"/>
</dbReference>
<gene>
    <name evidence="6" type="ORF">ACFPRA_09290</name>
</gene>
<dbReference type="InterPro" id="IPR006143">
    <property type="entry name" value="RND_pump_MFP"/>
</dbReference>
<evidence type="ECO:0000313" key="6">
    <source>
        <dbReference type="EMBL" id="MFC5589081.1"/>
    </source>
</evidence>
<dbReference type="Gene3D" id="1.10.287.470">
    <property type="entry name" value="Helix hairpin bin"/>
    <property type="match status" value="2"/>
</dbReference>
<sequence>MKRKKNRRILGFLSIIAVMAVVAGCNKDETSGEEEPVAKEIPVEVAEVTYGALSDSNRLTGTIIPETEVDVVPKTAGEFKEIKVQKGDIVKVGQVLARLDDTAERNAVKQQQAALKQAQSGLKSAQSGLRNAQSGKSKAEKSYSQAQASVRQVEASLAEARKAKNDNLDNIEFQIKNAKLAWDQAKQNLERMKALHDEGLISQQNYEDAENGEKNAKNAYDQVVLNKNQASGDLSLQSLEASLDQSRIGSSIAQSSIQDAEIGIMQAQAAVEQAQAGVEQAQLGVDSANERLDDKVIVATASGEVTQVSGEVGAMASGQQPFVTIVSIDTVEVSVNVLPDQLSIFKPGATIDVEVNGMKEKFKGTVSYVSAVSSGSGLFTVEARIDNPNHLIRPGMVATIIVDEVLASDTILVPTTAVIQKEGKSVVFTIADGTAVLKEVEVIRYGTDLTAVTGELKEHEEVVIKGQNLLNDGDSVKIMKED</sequence>
<dbReference type="PANTHER" id="PTHR30469">
    <property type="entry name" value="MULTIDRUG RESISTANCE PROTEIN MDTA"/>
    <property type="match status" value="1"/>
</dbReference>
<evidence type="ECO:0000313" key="7">
    <source>
        <dbReference type="Proteomes" id="UP001596109"/>
    </source>
</evidence>